<dbReference type="EMBL" id="BAAAQK010000023">
    <property type="protein sequence ID" value="GAA1868020.1"/>
    <property type="molecule type" value="Genomic_DNA"/>
</dbReference>
<dbReference type="RefSeq" id="WP_344423401.1">
    <property type="nucleotide sequence ID" value="NZ_BAAAQK010000023.1"/>
</dbReference>
<gene>
    <name evidence="2" type="ORF">GCM10009836_55600</name>
</gene>
<keyword evidence="1" id="KW-0732">Signal</keyword>
<keyword evidence="3" id="KW-1185">Reference proteome</keyword>
<evidence type="ECO:0008006" key="4">
    <source>
        <dbReference type="Google" id="ProtNLM"/>
    </source>
</evidence>
<accession>A0ABN2NIE2</accession>
<protein>
    <recommendedName>
        <fullName evidence="4">DUF2771 domain-containing protein</fullName>
    </recommendedName>
</protein>
<feature type="chain" id="PRO_5045985796" description="DUF2771 domain-containing protein" evidence="1">
    <location>
        <begin position="23"/>
        <end position="156"/>
    </location>
</feature>
<dbReference type="Pfam" id="PF10969">
    <property type="entry name" value="DUF2771"/>
    <property type="match status" value="1"/>
</dbReference>
<dbReference type="InterPro" id="IPR024495">
    <property type="entry name" value="DUF2771"/>
</dbReference>
<evidence type="ECO:0000256" key="1">
    <source>
        <dbReference type="SAM" id="SignalP"/>
    </source>
</evidence>
<evidence type="ECO:0000313" key="3">
    <source>
        <dbReference type="Proteomes" id="UP001500449"/>
    </source>
</evidence>
<comment type="caution">
    <text evidence="2">The sequence shown here is derived from an EMBL/GenBank/DDBJ whole genome shotgun (WGS) entry which is preliminary data.</text>
</comment>
<dbReference type="PROSITE" id="PS51257">
    <property type="entry name" value="PROKAR_LIPOPROTEIN"/>
    <property type="match status" value="1"/>
</dbReference>
<organism evidence="2 3">
    <name type="scientific">Pseudonocardia ailaonensis</name>
    <dbReference type="NCBI Taxonomy" id="367279"/>
    <lineage>
        <taxon>Bacteria</taxon>
        <taxon>Bacillati</taxon>
        <taxon>Actinomycetota</taxon>
        <taxon>Actinomycetes</taxon>
        <taxon>Pseudonocardiales</taxon>
        <taxon>Pseudonocardiaceae</taxon>
        <taxon>Pseudonocardia</taxon>
    </lineage>
</organism>
<dbReference type="Proteomes" id="UP001500449">
    <property type="component" value="Unassembled WGS sequence"/>
</dbReference>
<proteinExistence type="predicted"/>
<reference evidence="2 3" key="1">
    <citation type="journal article" date="2019" name="Int. J. Syst. Evol. Microbiol.">
        <title>The Global Catalogue of Microorganisms (GCM) 10K type strain sequencing project: providing services to taxonomists for standard genome sequencing and annotation.</title>
        <authorList>
            <consortium name="The Broad Institute Genomics Platform"/>
            <consortium name="The Broad Institute Genome Sequencing Center for Infectious Disease"/>
            <person name="Wu L."/>
            <person name="Ma J."/>
        </authorList>
    </citation>
    <scope>NUCLEOTIDE SEQUENCE [LARGE SCALE GENOMIC DNA]</scope>
    <source>
        <strain evidence="2 3">JCM 16009</strain>
    </source>
</reference>
<evidence type="ECO:0000313" key="2">
    <source>
        <dbReference type="EMBL" id="GAA1868020.1"/>
    </source>
</evidence>
<name>A0ABN2NIE2_9PSEU</name>
<feature type="signal peptide" evidence="1">
    <location>
        <begin position="1"/>
        <end position="22"/>
    </location>
</feature>
<sequence>MRRLLALLGLSLVLLAGCGSDAKPTVTWKTGQTAQTVGPSQFCDLRMKDCSDDQAAQASLAVPAGGTVEVSVPTDVSEAPWSVVFAYADPNGQQVNGRSPVFAPKAQQSYTLTLPDPKDTLLTAQVQLLGAAPVANPATGELDYPARGTWVLVVTK</sequence>